<feature type="domain" description="N-acetyltransferase" evidence="2">
    <location>
        <begin position="3"/>
        <end position="156"/>
    </location>
</feature>
<keyword evidence="4" id="KW-1185">Reference proteome</keyword>
<dbReference type="AlphaFoldDB" id="A0AAQ1JQR0"/>
<name>A0AAQ1JQR0_9GAMM</name>
<dbReference type="Gene3D" id="3.40.630.30">
    <property type="match status" value="1"/>
</dbReference>
<evidence type="ECO:0000259" key="2">
    <source>
        <dbReference type="PROSITE" id="PS51186"/>
    </source>
</evidence>
<comment type="caution">
    <text evidence="3">The sequence shown here is derived from an EMBL/GenBank/DDBJ whole genome shotgun (WGS) entry which is preliminary data.</text>
</comment>
<proteinExistence type="predicted"/>
<accession>A0AAQ1JQR0</accession>
<dbReference type="CDD" id="cd04301">
    <property type="entry name" value="NAT_SF"/>
    <property type="match status" value="1"/>
</dbReference>
<dbReference type="RefSeq" id="WP_088276406.1">
    <property type="nucleotide sequence ID" value="NZ_BTPS01000014.1"/>
</dbReference>
<dbReference type="Proteomes" id="UP000243518">
    <property type="component" value="Unassembled WGS sequence"/>
</dbReference>
<dbReference type="EMBL" id="FNVE01000009">
    <property type="protein sequence ID" value="SEG54975.1"/>
    <property type="molecule type" value="Genomic_DNA"/>
</dbReference>
<dbReference type="InterPro" id="IPR052564">
    <property type="entry name" value="N-acetyltrans/Recomb-assoc"/>
</dbReference>
<dbReference type="PANTHER" id="PTHR43451:SF1">
    <property type="entry name" value="ACETYLTRANSFERASE"/>
    <property type="match status" value="1"/>
</dbReference>
<dbReference type="PANTHER" id="PTHR43451">
    <property type="entry name" value="ACETYLTRANSFERASE (GNAT) FAMILY PROTEIN"/>
    <property type="match status" value="1"/>
</dbReference>
<dbReference type="SUPFAM" id="SSF55729">
    <property type="entry name" value="Acyl-CoA N-acyltransferases (Nat)"/>
    <property type="match status" value="1"/>
</dbReference>
<evidence type="ECO:0000313" key="4">
    <source>
        <dbReference type="Proteomes" id="UP000243518"/>
    </source>
</evidence>
<dbReference type="PROSITE" id="PS51186">
    <property type="entry name" value="GNAT"/>
    <property type="match status" value="1"/>
</dbReference>
<dbReference type="InterPro" id="IPR000182">
    <property type="entry name" value="GNAT_dom"/>
</dbReference>
<dbReference type="GO" id="GO:0016747">
    <property type="term" value="F:acyltransferase activity, transferring groups other than amino-acyl groups"/>
    <property type="evidence" value="ECO:0007669"/>
    <property type="project" value="InterPro"/>
</dbReference>
<feature type="region of interest" description="Disordered" evidence="1">
    <location>
        <begin position="159"/>
        <end position="184"/>
    </location>
</feature>
<gene>
    <name evidence="3" type="ORF">SAMN05216586_109102</name>
</gene>
<sequence length="184" mass="20393">MSRVLRCAQPADYERCVSLFTRSVHTLAASDYDTAQRLAWAPLEPDLPAWRQRLDSVQLWLLEEAGVLLGFIGFSTDGHIDLLYCAPEAARDGVASQLLAHAESRMRAAGAEQFRTEASLVARPFFLRHGYRVTAQQWVQRGAIRLLRCEMHKQIRRETADAAGRGESAAGQIDDGGDGGVRAR</sequence>
<organism evidence="3 4">
    <name type="scientific">Halopseudomonas aestusnigri</name>
    <dbReference type="NCBI Taxonomy" id="857252"/>
    <lineage>
        <taxon>Bacteria</taxon>
        <taxon>Pseudomonadati</taxon>
        <taxon>Pseudomonadota</taxon>
        <taxon>Gammaproteobacteria</taxon>
        <taxon>Pseudomonadales</taxon>
        <taxon>Pseudomonadaceae</taxon>
        <taxon>Halopseudomonas</taxon>
    </lineage>
</organism>
<evidence type="ECO:0000256" key="1">
    <source>
        <dbReference type="SAM" id="MobiDB-lite"/>
    </source>
</evidence>
<evidence type="ECO:0000313" key="3">
    <source>
        <dbReference type="EMBL" id="SEG54975.1"/>
    </source>
</evidence>
<dbReference type="InterPro" id="IPR016181">
    <property type="entry name" value="Acyl_CoA_acyltransferase"/>
</dbReference>
<dbReference type="Pfam" id="PF13673">
    <property type="entry name" value="Acetyltransf_10"/>
    <property type="match status" value="1"/>
</dbReference>
<protein>
    <submittedName>
        <fullName evidence="3">Acetyltransferase</fullName>
    </submittedName>
</protein>
<reference evidence="3 4" key="1">
    <citation type="submission" date="2016-10" db="EMBL/GenBank/DDBJ databases">
        <authorList>
            <person name="Varghese N."/>
            <person name="Submissions S."/>
        </authorList>
    </citation>
    <scope>NUCLEOTIDE SEQUENCE [LARGE SCALE GENOMIC DNA]</scope>
    <source>
        <strain evidence="3 4">CECT 8317</strain>
    </source>
</reference>